<dbReference type="Proteomes" id="UP000256838">
    <property type="component" value="Unassembled WGS sequence"/>
</dbReference>
<dbReference type="RefSeq" id="WP_115537888.1">
    <property type="nucleotide sequence ID" value="NZ_QRGA01000036.1"/>
</dbReference>
<protein>
    <recommendedName>
        <fullName evidence="4">DUF3828 domain-containing protein</fullName>
    </recommendedName>
</protein>
<name>A0A3D8JPB4_9BURK</name>
<proteinExistence type="predicted"/>
<comment type="caution">
    <text evidence="2">The sequence shown here is derived from an EMBL/GenBank/DDBJ whole genome shotgun (WGS) entry which is preliminary data.</text>
</comment>
<evidence type="ECO:0008006" key="4">
    <source>
        <dbReference type="Google" id="ProtNLM"/>
    </source>
</evidence>
<dbReference type="AlphaFoldDB" id="A0A3D8JPB4"/>
<dbReference type="EMBL" id="QRGA01000036">
    <property type="protein sequence ID" value="RDU94545.1"/>
    <property type="molecule type" value="Genomic_DNA"/>
</dbReference>
<feature type="chain" id="PRO_5017580900" description="DUF3828 domain-containing protein" evidence="1">
    <location>
        <begin position="22"/>
        <end position="211"/>
    </location>
</feature>
<keyword evidence="3" id="KW-1185">Reference proteome</keyword>
<evidence type="ECO:0000313" key="3">
    <source>
        <dbReference type="Proteomes" id="UP000256838"/>
    </source>
</evidence>
<reference evidence="2 3" key="1">
    <citation type="submission" date="2018-08" db="EMBL/GenBank/DDBJ databases">
        <title>Paraburkholderia sp. DHOM06 isolated from forest soil.</title>
        <authorList>
            <person name="Gao Z.-H."/>
            <person name="Qiu L.-H."/>
        </authorList>
    </citation>
    <scope>NUCLEOTIDE SEQUENCE [LARGE SCALE GENOMIC DNA]</scope>
    <source>
        <strain evidence="2 3">DHOM06</strain>
    </source>
</reference>
<organism evidence="2 3">
    <name type="scientific">Trinickia dinghuensis</name>
    <dbReference type="NCBI Taxonomy" id="2291023"/>
    <lineage>
        <taxon>Bacteria</taxon>
        <taxon>Pseudomonadati</taxon>
        <taxon>Pseudomonadota</taxon>
        <taxon>Betaproteobacteria</taxon>
        <taxon>Burkholderiales</taxon>
        <taxon>Burkholderiaceae</taxon>
        <taxon>Trinickia</taxon>
    </lineage>
</organism>
<evidence type="ECO:0000256" key="1">
    <source>
        <dbReference type="SAM" id="SignalP"/>
    </source>
</evidence>
<accession>A0A3D8JPB4</accession>
<gene>
    <name evidence="2" type="ORF">DWV00_33425</name>
</gene>
<feature type="signal peptide" evidence="1">
    <location>
        <begin position="1"/>
        <end position="21"/>
    </location>
</feature>
<dbReference type="OrthoDB" id="7174015at2"/>
<sequence>MKSLNCILLVAGVIYSSVTFSQNLTPSAADVQSIDAFAEKIYKIPYRNIVCAFSDLNPETRVYIDKKVNDKRIREKIYQSTFGDIFTDALFKKFEKQCVDTNWAGLKPDFRTADQDSEDDHLIENAPILKIKGKPIILKISSNQARVKILWRQIDTDGKNTQIMNGRTDLILVREHGSWRVDNAITNPSSAFDDDSVDEFYNSVGVSRLID</sequence>
<evidence type="ECO:0000313" key="2">
    <source>
        <dbReference type="EMBL" id="RDU94545.1"/>
    </source>
</evidence>
<keyword evidence="1" id="KW-0732">Signal</keyword>